<dbReference type="KEGG" id="msil:METEAL_26930"/>
<dbReference type="Proteomes" id="UP001238179">
    <property type="component" value="Chromosome"/>
</dbReference>
<reference evidence="3" key="1">
    <citation type="journal article" date="2023" name="Int. J. Syst. Evol. Microbiol.">
        <title>Mesoterricola silvestris gen. nov., sp. nov., Mesoterricola sediminis sp. nov., Geothrix oryzae sp. nov., Geothrix edaphica sp. nov., Geothrix rubra sp. nov., and Geothrix limicola sp. nov., six novel members of Acidobacteriota isolated from soils.</title>
        <authorList>
            <person name="Itoh H."/>
            <person name="Sugisawa Y."/>
            <person name="Mise K."/>
            <person name="Xu Z."/>
            <person name="Kuniyasu M."/>
            <person name="Ushijima N."/>
            <person name="Kawano K."/>
            <person name="Kobayashi E."/>
            <person name="Shiratori Y."/>
            <person name="Masuda Y."/>
            <person name="Senoo K."/>
        </authorList>
    </citation>
    <scope>NUCLEOTIDE SEQUENCE [LARGE SCALE GENOMIC DNA]</scope>
    <source>
        <strain evidence="3">W79</strain>
    </source>
</reference>
<evidence type="ECO:0008006" key="4">
    <source>
        <dbReference type="Google" id="ProtNLM"/>
    </source>
</evidence>
<dbReference type="RefSeq" id="WP_316412190.1">
    <property type="nucleotide sequence ID" value="NZ_AP027080.1"/>
</dbReference>
<evidence type="ECO:0000313" key="3">
    <source>
        <dbReference type="Proteomes" id="UP001238179"/>
    </source>
</evidence>
<organism evidence="2 3">
    <name type="scientific">Mesoterricola silvestris</name>
    <dbReference type="NCBI Taxonomy" id="2927979"/>
    <lineage>
        <taxon>Bacteria</taxon>
        <taxon>Pseudomonadati</taxon>
        <taxon>Acidobacteriota</taxon>
        <taxon>Holophagae</taxon>
        <taxon>Holophagales</taxon>
        <taxon>Holophagaceae</taxon>
        <taxon>Mesoterricola</taxon>
    </lineage>
</organism>
<dbReference type="AlphaFoldDB" id="A0AA48K912"/>
<protein>
    <recommendedName>
        <fullName evidence="4">DUF1292 domain-containing protein</fullName>
    </recommendedName>
</protein>
<gene>
    <name evidence="2" type="ORF">METEAL_26930</name>
</gene>
<feature type="region of interest" description="Disordered" evidence="1">
    <location>
        <begin position="1"/>
        <end position="20"/>
    </location>
</feature>
<keyword evidence="3" id="KW-1185">Reference proteome</keyword>
<feature type="compositionally biased region" description="Basic and acidic residues" evidence="1">
    <location>
        <begin position="1"/>
        <end position="10"/>
    </location>
</feature>
<evidence type="ECO:0000256" key="1">
    <source>
        <dbReference type="SAM" id="MobiDB-lite"/>
    </source>
</evidence>
<dbReference type="EMBL" id="AP027080">
    <property type="protein sequence ID" value="BDU73519.1"/>
    <property type="molecule type" value="Genomic_DNA"/>
</dbReference>
<sequence>MAHDHDHNDPNHACGCGHDEDHADEIEVVELEDENGEKEEFAILEEVDFEDRHFAIMAPLAEVQAYSEAGEAGEDTEGDSNLTIEIFEVKGDDFTILEDEAFAQRLLAHLDELSAKLEEEEGK</sequence>
<name>A0AA48K912_9BACT</name>
<proteinExistence type="predicted"/>
<accession>A0AA48K912</accession>
<evidence type="ECO:0000313" key="2">
    <source>
        <dbReference type="EMBL" id="BDU73519.1"/>
    </source>
</evidence>